<feature type="compositionally biased region" description="Basic and acidic residues" evidence="8">
    <location>
        <begin position="498"/>
        <end position="510"/>
    </location>
</feature>
<dbReference type="GO" id="GO:0005634">
    <property type="term" value="C:nucleus"/>
    <property type="evidence" value="ECO:0007669"/>
    <property type="project" value="UniProtKB-SubCell"/>
</dbReference>
<evidence type="ECO:0000256" key="5">
    <source>
        <dbReference type="ARBA" id="ARBA00023163"/>
    </source>
</evidence>
<dbReference type="InterPro" id="IPR034781">
    <property type="entry name" value="SAFB1_2_RBD"/>
</dbReference>
<dbReference type="FunFam" id="3.30.70.330:FF:000897">
    <property type="entry name" value="Scaffold attachment factor B2"/>
    <property type="match status" value="1"/>
</dbReference>
<dbReference type="SMART" id="SM00360">
    <property type="entry name" value="RRM"/>
    <property type="match status" value="1"/>
</dbReference>
<feature type="region of interest" description="Disordered" evidence="8">
    <location>
        <begin position="1"/>
        <end position="54"/>
    </location>
</feature>
<dbReference type="PROSITE" id="PS50102">
    <property type="entry name" value="RRM"/>
    <property type="match status" value="1"/>
</dbReference>
<dbReference type="SUPFAM" id="SSF54928">
    <property type="entry name" value="RNA-binding domain, RBD"/>
    <property type="match status" value="1"/>
</dbReference>
<dbReference type="GO" id="GO:0043565">
    <property type="term" value="F:sequence-specific DNA binding"/>
    <property type="evidence" value="ECO:0007669"/>
    <property type="project" value="TreeGrafter"/>
</dbReference>
<dbReference type="InterPro" id="IPR035979">
    <property type="entry name" value="RBD_domain_sf"/>
</dbReference>
<dbReference type="PANTHER" id="PTHR15683">
    <property type="entry name" value="SCAFFOLD ATTACHMENT FACTOR B-RELATED"/>
    <property type="match status" value="1"/>
</dbReference>
<evidence type="ECO:0000313" key="10">
    <source>
        <dbReference type="EMBL" id="KFP14240.1"/>
    </source>
</evidence>
<feature type="non-terminal residue" evidence="10">
    <location>
        <position position="1"/>
    </location>
</feature>
<dbReference type="Pfam" id="PF00076">
    <property type="entry name" value="RRM_1"/>
    <property type="match status" value="1"/>
</dbReference>
<feature type="compositionally biased region" description="Basic and acidic residues" evidence="8">
    <location>
        <begin position="742"/>
        <end position="760"/>
    </location>
</feature>
<keyword evidence="3" id="KW-0597">Phosphoprotein</keyword>
<gene>
    <name evidence="10" type="ORF">Z169_09763</name>
</gene>
<keyword evidence="4" id="KW-0805">Transcription regulation</keyword>
<evidence type="ECO:0000259" key="9">
    <source>
        <dbReference type="PROSITE" id="PS50102"/>
    </source>
</evidence>
<dbReference type="STRING" id="188379.A0A091J3F1"/>
<comment type="subcellular location">
    <subcellularLocation>
        <location evidence="1">Nucleus</location>
    </subcellularLocation>
</comment>
<dbReference type="GO" id="GO:0050684">
    <property type="term" value="P:regulation of mRNA processing"/>
    <property type="evidence" value="ECO:0007669"/>
    <property type="project" value="TreeGrafter"/>
</dbReference>
<feature type="compositionally biased region" description="Polar residues" evidence="8">
    <location>
        <begin position="483"/>
        <end position="497"/>
    </location>
</feature>
<feature type="domain" description="RRM" evidence="9">
    <location>
        <begin position="347"/>
        <end position="425"/>
    </location>
</feature>
<evidence type="ECO:0000256" key="2">
    <source>
        <dbReference type="ARBA" id="ARBA00022481"/>
    </source>
</evidence>
<feature type="region of interest" description="Disordered" evidence="8">
    <location>
        <begin position="656"/>
        <end position="805"/>
    </location>
</feature>
<feature type="compositionally biased region" description="Basic and acidic residues" evidence="8">
    <location>
        <begin position="656"/>
        <end position="720"/>
    </location>
</feature>
<dbReference type="Proteomes" id="UP000053119">
    <property type="component" value="Unassembled WGS sequence"/>
</dbReference>
<reference evidence="10 11" key="1">
    <citation type="submission" date="2014-04" db="EMBL/GenBank/DDBJ databases">
        <title>Genome evolution of avian class.</title>
        <authorList>
            <person name="Zhang G."/>
            <person name="Li C."/>
        </authorList>
    </citation>
    <scope>NUCLEOTIDE SEQUENCE [LARGE SCALE GENOMIC DNA]</scope>
    <source>
        <strain evidence="10">BGI_Z169</strain>
    </source>
</reference>
<feature type="region of interest" description="Disordered" evidence="8">
    <location>
        <begin position="213"/>
        <end position="355"/>
    </location>
</feature>
<keyword evidence="6" id="KW-0539">Nucleus</keyword>
<feature type="compositionally biased region" description="Basic and acidic residues" evidence="8">
    <location>
        <begin position="317"/>
        <end position="340"/>
    </location>
</feature>
<dbReference type="Gene3D" id="3.30.70.330">
    <property type="match status" value="1"/>
</dbReference>
<feature type="region of interest" description="Disordered" evidence="8">
    <location>
        <begin position="419"/>
        <end position="579"/>
    </location>
</feature>
<keyword evidence="5" id="KW-0804">Transcription</keyword>
<evidence type="ECO:0000256" key="4">
    <source>
        <dbReference type="ARBA" id="ARBA00023015"/>
    </source>
</evidence>
<dbReference type="GO" id="GO:0006357">
    <property type="term" value="P:regulation of transcription by RNA polymerase II"/>
    <property type="evidence" value="ECO:0007669"/>
    <property type="project" value="TreeGrafter"/>
</dbReference>
<feature type="region of interest" description="Disordered" evidence="8">
    <location>
        <begin position="176"/>
        <end position="196"/>
    </location>
</feature>
<evidence type="ECO:0000313" key="11">
    <source>
        <dbReference type="Proteomes" id="UP000053119"/>
    </source>
</evidence>
<keyword evidence="2" id="KW-0488">Methylation</keyword>
<dbReference type="AlphaFoldDB" id="A0A091J3F1"/>
<organism evidence="10 11">
    <name type="scientific">Egretta garzetta</name>
    <name type="common">Little egret</name>
    <dbReference type="NCBI Taxonomy" id="188379"/>
    <lineage>
        <taxon>Eukaryota</taxon>
        <taxon>Metazoa</taxon>
        <taxon>Chordata</taxon>
        <taxon>Craniata</taxon>
        <taxon>Vertebrata</taxon>
        <taxon>Euteleostomi</taxon>
        <taxon>Archelosauria</taxon>
        <taxon>Archosauria</taxon>
        <taxon>Dinosauria</taxon>
        <taxon>Saurischia</taxon>
        <taxon>Theropoda</taxon>
        <taxon>Coelurosauria</taxon>
        <taxon>Aves</taxon>
        <taxon>Neognathae</taxon>
        <taxon>Neoaves</taxon>
        <taxon>Aequornithes</taxon>
        <taxon>Pelecaniformes</taxon>
        <taxon>Ardeidae</taxon>
        <taxon>Egretta</taxon>
    </lineage>
</organism>
<keyword evidence="11" id="KW-1185">Reference proteome</keyword>
<dbReference type="InterPro" id="IPR012677">
    <property type="entry name" value="Nucleotide-bd_a/b_plait_sf"/>
</dbReference>
<feature type="compositionally biased region" description="Acidic residues" evidence="8">
    <location>
        <begin position="1"/>
        <end position="11"/>
    </location>
</feature>
<proteinExistence type="predicted"/>
<dbReference type="CDD" id="cd12679">
    <property type="entry name" value="RRM_SAFB1_SAFB2"/>
    <property type="match status" value="1"/>
</dbReference>
<dbReference type="PANTHER" id="PTHR15683:SF6">
    <property type="entry name" value="SCAFFOLD ATTACHMENT FACTOR B1"/>
    <property type="match status" value="1"/>
</dbReference>
<evidence type="ECO:0000256" key="8">
    <source>
        <dbReference type="SAM" id="MobiDB-lite"/>
    </source>
</evidence>
<feature type="compositionally biased region" description="Basic and acidic residues" evidence="8">
    <location>
        <begin position="285"/>
        <end position="302"/>
    </location>
</feature>
<feature type="compositionally biased region" description="Polar residues" evidence="8">
    <location>
        <begin position="259"/>
        <end position="276"/>
    </location>
</feature>
<feature type="compositionally biased region" description="Basic and acidic residues" evidence="8">
    <location>
        <begin position="522"/>
        <end position="579"/>
    </location>
</feature>
<dbReference type="GO" id="GO:0003723">
    <property type="term" value="F:RNA binding"/>
    <property type="evidence" value="ECO:0007669"/>
    <property type="project" value="UniProtKB-UniRule"/>
</dbReference>
<feature type="compositionally biased region" description="Basic and acidic residues" evidence="8">
    <location>
        <begin position="419"/>
        <end position="482"/>
    </location>
</feature>
<evidence type="ECO:0000256" key="7">
    <source>
        <dbReference type="PROSITE-ProRule" id="PRU00176"/>
    </source>
</evidence>
<name>A0A091J3F1_EGRGA</name>
<protein>
    <submittedName>
        <fullName evidence="10">Scaffold attachment factor B1</fullName>
    </submittedName>
</protein>
<evidence type="ECO:0000256" key="3">
    <source>
        <dbReference type="ARBA" id="ARBA00022553"/>
    </source>
</evidence>
<accession>A0A091J3F1</accession>
<feature type="non-terminal residue" evidence="10">
    <location>
        <position position="805"/>
    </location>
</feature>
<evidence type="ECO:0000256" key="6">
    <source>
        <dbReference type="ARBA" id="ARBA00023242"/>
    </source>
</evidence>
<evidence type="ECO:0000256" key="1">
    <source>
        <dbReference type="ARBA" id="ARBA00004123"/>
    </source>
</evidence>
<dbReference type="InterPro" id="IPR000504">
    <property type="entry name" value="RRM_dom"/>
</dbReference>
<dbReference type="InterPro" id="IPR051738">
    <property type="entry name" value="SAF_Modulators"/>
</dbReference>
<sequence length="805" mass="91433">AIEDEGGDPDEIPVASELTNKRTPKRTSKGRKPEEEGVEDNGLEENSRDGQASEIMITEDIEASLDTLQDIDMMDISVLDEAEIDNGSAVDCGEDYSPDNILDSLSDNKDNVEAEMKELPDQLTENEVSRATCDVFRRQHSLLLPNEQVPALNVVENEKILDILGETCKSELLNDEASEAERPHAQEASNVVPGKRLAEEEDALAAAQLEEDALDLDSKSAQAMARKEAKRLVVAKGETSEQTIEEEKPDSDSLVVETLSDQSSKRSQGLEASSGETAEKGAGPEAKDSKEDAKKTEDKANSEESPATKESSTSEGGDQKKSPVEEDRDTKIISKDEKGRTSSSSGRNFWVSGLASTTRATDLKNLFSKYGKVVGAKVVTNARSPGARCYGFVTMSTADEATKCITHLHKTELHGKIISVEKAKNEPAGKKPSEKKENEAKKETVSERPGSVKRDEKSDQKDDPKKTEDKDEKEKKDKDELKSGSSDQPKTMKSGSKGTERTVVMDKSKGEPVISVKTSTASKDRSIKSQDRKSESRERQGIVPFDKIKAQRKMREAEQRRTRERRERQQHLQTIREREERERLEIARERLEIERQRLERERMERERLERERMHIEHERRREQDRIQREREELRRQHEQLRRDDPYWPEAKRMAMNDRYHSDFSRQDRFHDFDHRDRGRYQDHSIDRRDGSRTMMGDRDGQHYPDERHGGPDRHSRDSRESWGSYGSDRRMSESRGIPPQSRDGRDWGDHSRKFEGHQDRSWQSSVDGGMMGRDHERWQGGGRGRPGHVMHRGGMSGRGGFMQGG</sequence>
<feature type="compositionally biased region" description="Gly residues" evidence="8">
    <location>
        <begin position="794"/>
        <end position="805"/>
    </location>
</feature>
<dbReference type="EMBL" id="KK501312">
    <property type="protein sequence ID" value="KFP14240.1"/>
    <property type="molecule type" value="Genomic_DNA"/>
</dbReference>
<keyword evidence="7" id="KW-0694">RNA-binding</keyword>
<feature type="compositionally biased region" description="Polar residues" evidence="8">
    <location>
        <begin position="303"/>
        <end position="316"/>
    </location>
</feature>